<keyword evidence="1" id="KW-1133">Transmembrane helix</keyword>
<accession>A0A6J2V7X8</accession>
<dbReference type="GeneID" id="115810594"/>
<name>A0A6J2V7X8_CHACN</name>
<dbReference type="RefSeq" id="XP_030628414.1">
    <property type="nucleotide sequence ID" value="XM_030772554.1"/>
</dbReference>
<dbReference type="AlphaFoldDB" id="A0A6J2V7X8"/>
<evidence type="ECO:0000256" key="2">
    <source>
        <dbReference type="SAM" id="SignalP"/>
    </source>
</evidence>
<dbReference type="InParanoid" id="A0A6J2V7X8"/>
<evidence type="ECO:0000313" key="3">
    <source>
        <dbReference type="Proteomes" id="UP000504632"/>
    </source>
</evidence>
<sequence>MGSFEKCRFVLMLICMFFGSVPTRASASSAELNGDSDLKTPISTASNPDSLIYSPFLNLAAAFPQDLEVSDYCLDLLRVFGQRYVAYVNCLVSSARPVKVCQNCYSDYNDLVNIYNNISSDQMGSVNVSCRRSLMESDRLMLLYKLFTNLGGLWKDSLCTQCLSRDLKSLSNDTLFYLSTLNRTLQCFEKYKQGNQSELCKECKAIYKELNEVYSTMEQNSKLCIDIEDAMNVTRQSWSKMYNCSYSREETVPVIAVSSFMIFLPVIFYLSSFLHSEQKKRKLIHPKRAKSSQSFMNIQDKFS</sequence>
<dbReference type="PANTHER" id="PTHR15644">
    <property type="entry name" value="OSTEOPETROSIS ASSOCIATED TRANSMEMBRANE PROTEIN 1"/>
    <property type="match status" value="1"/>
</dbReference>
<dbReference type="InterPro" id="IPR019172">
    <property type="entry name" value="Osteopetrosis-assoc_TM_1"/>
</dbReference>
<dbReference type="PANTHER" id="PTHR15644:SF2">
    <property type="entry name" value="OSTEOPETROSIS-ASSOCIATED TRANSMEMBRANE PROTEIN 1"/>
    <property type="match status" value="1"/>
</dbReference>
<feature type="transmembrane region" description="Helical" evidence="1">
    <location>
        <begin position="252"/>
        <end position="274"/>
    </location>
</feature>
<evidence type="ECO:0000313" key="4">
    <source>
        <dbReference type="RefSeq" id="XP_030628414.1"/>
    </source>
</evidence>
<dbReference type="Pfam" id="PF09777">
    <property type="entry name" value="OSTMP1"/>
    <property type="match status" value="1"/>
</dbReference>
<organism evidence="3 4">
    <name type="scientific">Chanos chanos</name>
    <name type="common">Milkfish</name>
    <name type="synonym">Mugil chanos</name>
    <dbReference type="NCBI Taxonomy" id="29144"/>
    <lineage>
        <taxon>Eukaryota</taxon>
        <taxon>Metazoa</taxon>
        <taxon>Chordata</taxon>
        <taxon>Craniata</taxon>
        <taxon>Vertebrata</taxon>
        <taxon>Euteleostomi</taxon>
        <taxon>Actinopterygii</taxon>
        <taxon>Neopterygii</taxon>
        <taxon>Teleostei</taxon>
        <taxon>Ostariophysi</taxon>
        <taxon>Gonorynchiformes</taxon>
        <taxon>Chanidae</taxon>
        <taxon>Chanos</taxon>
    </lineage>
</organism>
<reference evidence="4" key="1">
    <citation type="submission" date="2025-08" db="UniProtKB">
        <authorList>
            <consortium name="RefSeq"/>
        </authorList>
    </citation>
    <scope>IDENTIFICATION</scope>
</reference>
<gene>
    <name evidence="4" type="primary">ostm1</name>
</gene>
<evidence type="ECO:0000256" key="1">
    <source>
        <dbReference type="SAM" id="Phobius"/>
    </source>
</evidence>
<feature type="chain" id="PRO_5026845499" evidence="2">
    <location>
        <begin position="28"/>
        <end position="303"/>
    </location>
</feature>
<keyword evidence="1 4" id="KW-0812">Transmembrane</keyword>
<dbReference type="OrthoDB" id="8021850at2759"/>
<dbReference type="CTD" id="28962"/>
<dbReference type="GO" id="GO:0005829">
    <property type="term" value="C:cytosol"/>
    <property type="evidence" value="ECO:0007669"/>
    <property type="project" value="TreeGrafter"/>
</dbReference>
<proteinExistence type="predicted"/>
<dbReference type="Proteomes" id="UP000504632">
    <property type="component" value="Chromosome 4"/>
</dbReference>
<keyword evidence="2" id="KW-0732">Signal</keyword>
<protein>
    <submittedName>
        <fullName evidence="4">Osteopetrosis-associated transmembrane protein 1</fullName>
    </submittedName>
</protein>
<feature type="signal peptide" evidence="2">
    <location>
        <begin position="1"/>
        <end position="27"/>
    </location>
</feature>
<keyword evidence="3" id="KW-1185">Reference proteome</keyword>
<keyword evidence="1" id="KW-0472">Membrane</keyword>